<protein>
    <submittedName>
        <fullName evidence="2">T9SS type A sorting domain-containing protein</fullName>
    </submittedName>
</protein>
<feature type="region of interest" description="Disordered" evidence="1">
    <location>
        <begin position="457"/>
        <end position="476"/>
    </location>
</feature>
<evidence type="ECO:0000256" key="1">
    <source>
        <dbReference type="SAM" id="MobiDB-lite"/>
    </source>
</evidence>
<evidence type="ECO:0000313" key="3">
    <source>
        <dbReference type="Proteomes" id="UP000697710"/>
    </source>
</evidence>
<gene>
    <name evidence="2" type="ORF">KC729_11215</name>
</gene>
<accession>A0A956LZ90</accession>
<organism evidence="2 3">
    <name type="scientific">Eiseniibacteriota bacterium</name>
    <dbReference type="NCBI Taxonomy" id="2212470"/>
    <lineage>
        <taxon>Bacteria</taxon>
        <taxon>Candidatus Eiseniibacteriota</taxon>
    </lineage>
</organism>
<reference evidence="2" key="1">
    <citation type="submission" date="2020-04" db="EMBL/GenBank/DDBJ databases">
        <authorList>
            <person name="Zhang T."/>
        </authorList>
    </citation>
    <scope>NUCLEOTIDE SEQUENCE</scope>
    <source>
        <strain evidence="2">HKST-UBA01</strain>
    </source>
</reference>
<dbReference type="EMBL" id="JAGQHR010000332">
    <property type="protein sequence ID" value="MCA9728244.1"/>
    <property type="molecule type" value="Genomic_DNA"/>
</dbReference>
<dbReference type="AlphaFoldDB" id="A0A956LZ90"/>
<evidence type="ECO:0000313" key="2">
    <source>
        <dbReference type="EMBL" id="MCA9728244.1"/>
    </source>
</evidence>
<sequence>MASQRDIGFSAAIGIGVLLAGWCGTARGALPEYADFQLQVRSNIVDGFNLPAGSSFNSGTPALSDQGVATIRLLVVGGSGRAGLWYGGDGTGSVVYQAPVDRLLGDASINGAGQVVFEQSLDFQSEGVYRYDPSGGATVPAVPVGGPFGIEGFADPQINDAGEIGFRADRGSFQAYLRDVGGTQTQYATEGGGIAFLFVAQFNNASQLAGKVRLGSTAESQPDEIRRYEADGSFTRIAVDDDGDPGSPFVGFQNSVGIADNGWVAFVANLAQGSGVFASDGTTTLTIATSADPEVSSIDFFGPVINDRGWVAFRAFDESGLRAIFVGDGTDLRRVVTEHDLVPTDLGPGRIDQHDSSPVFGGSVDINAAGDVAFAAALTPAGNNQIEWGSGVFVAHAQDPAGVSESAFDVRSGVRVWPNPFRDVVRVAWRSGGDGTSLRWAGVHDVRGRLVRVLGNDADTNAPEDDRSTLAWDGTDESGRDVGAGVYFVTVRTDRGLAESKVLRVQ</sequence>
<reference evidence="2" key="2">
    <citation type="journal article" date="2021" name="Microbiome">
        <title>Successional dynamics and alternative stable states in a saline activated sludge microbial community over 9 years.</title>
        <authorList>
            <person name="Wang Y."/>
            <person name="Ye J."/>
            <person name="Ju F."/>
            <person name="Liu L."/>
            <person name="Boyd J.A."/>
            <person name="Deng Y."/>
            <person name="Parks D.H."/>
            <person name="Jiang X."/>
            <person name="Yin X."/>
            <person name="Woodcroft B.J."/>
            <person name="Tyson G.W."/>
            <person name="Hugenholtz P."/>
            <person name="Polz M.F."/>
            <person name="Zhang T."/>
        </authorList>
    </citation>
    <scope>NUCLEOTIDE SEQUENCE</scope>
    <source>
        <strain evidence="2">HKST-UBA01</strain>
    </source>
</reference>
<dbReference type="Proteomes" id="UP000697710">
    <property type="component" value="Unassembled WGS sequence"/>
</dbReference>
<proteinExistence type="predicted"/>
<name>A0A956LZ90_UNCEI</name>
<comment type="caution">
    <text evidence="2">The sequence shown here is derived from an EMBL/GenBank/DDBJ whole genome shotgun (WGS) entry which is preliminary data.</text>
</comment>
<dbReference type="Gene3D" id="2.60.40.4070">
    <property type="match status" value="1"/>
</dbReference>
<dbReference type="NCBIfam" id="TIGR05002">
    <property type="entry name" value="NxxGxxAF_repeat"/>
    <property type="match status" value="1"/>
</dbReference>